<keyword evidence="3" id="KW-1003">Cell membrane</keyword>
<dbReference type="RefSeq" id="WP_097113013.1">
    <property type="nucleotide sequence ID" value="NZ_OBEB01000011.1"/>
</dbReference>
<dbReference type="GO" id="GO:0006465">
    <property type="term" value="P:signal peptide processing"/>
    <property type="evidence" value="ECO:0007669"/>
    <property type="project" value="TreeGrafter"/>
</dbReference>
<keyword evidence="23" id="KW-1185">Reference proteome</keyword>
<evidence type="ECO:0000256" key="8">
    <source>
        <dbReference type="ARBA" id="ARBA00022691"/>
    </source>
</evidence>
<dbReference type="FunFam" id="1.20.120.1220:FF:000001">
    <property type="entry name" value="Type 4 prepilin-like proteins leader peptide-processing enzyme"/>
    <property type="match status" value="1"/>
</dbReference>
<evidence type="ECO:0000256" key="3">
    <source>
        <dbReference type="ARBA" id="ARBA00022475"/>
    </source>
</evidence>
<keyword evidence="7 18" id="KW-0808">Transferase</keyword>
<evidence type="ECO:0000256" key="7">
    <source>
        <dbReference type="ARBA" id="ARBA00022679"/>
    </source>
</evidence>
<evidence type="ECO:0000313" key="22">
    <source>
        <dbReference type="EMBL" id="SNY60600.1"/>
    </source>
</evidence>
<dbReference type="Gene3D" id="1.20.120.1220">
    <property type="match status" value="1"/>
</dbReference>
<dbReference type="Pfam" id="PF01478">
    <property type="entry name" value="Peptidase_A24"/>
    <property type="match status" value="1"/>
</dbReference>
<evidence type="ECO:0000256" key="11">
    <source>
        <dbReference type="ARBA" id="ARBA00022989"/>
    </source>
</evidence>
<name>A0A285JJT1_9GAMM</name>
<dbReference type="AlphaFoldDB" id="A0A285JJT1"/>
<feature type="transmembrane region" description="Helical" evidence="19">
    <location>
        <begin position="12"/>
        <end position="34"/>
    </location>
</feature>
<comment type="subcellular location">
    <subcellularLocation>
        <location evidence="1">Cell inner membrane</location>
        <topology evidence="1">Multi-pass membrane protein</topology>
    </subcellularLocation>
    <subcellularLocation>
        <location evidence="18">Cell membrane</location>
        <topology evidence="18">Multi-pass membrane protein</topology>
    </subcellularLocation>
</comment>
<evidence type="ECO:0000256" key="16">
    <source>
        <dbReference type="ARBA" id="ARBA00071870"/>
    </source>
</evidence>
<gene>
    <name evidence="22" type="ORF">SAMN06297280_0114</name>
</gene>
<dbReference type="GO" id="GO:0004190">
    <property type="term" value="F:aspartic-type endopeptidase activity"/>
    <property type="evidence" value="ECO:0007669"/>
    <property type="project" value="UniProtKB-EC"/>
</dbReference>
<dbReference type="PANTHER" id="PTHR30487">
    <property type="entry name" value="TYPE 4 PREPILIN-LIKE PROTEINS LEADER PEPTIDE-PROCESSING ENZYME"/>
    <property type="match status" value="1"/>
</dbReference>
<evidence type="ECO:0000259" key="21">
    <source>
        <dbReference type="Pfam" id="PF06750"/>
    </source>
</evidence>
<keyword evidence="11 19" id="KW-1133">Transmembrane helix</keyword>
<keyword evidence="5 18" id="KW-0489">Methyltransferase</keyword>
<evidence type="ECO:0000256" key="6">
    <source>
        <dbReference type="ARBA" id="ARBA00022670"/>
    </source>
</evidence>
<evidence type="ECO:0000256" key="1">
    <source>
        <dbReference type="ARBA" id="ARBA00004429"/>
    </source>
</evidence>
<keyword evidence="12 19" id="KW-0472">Membrane</keyword>
<feature type="domain" description="Prepilin peptidase A24 N-terminal" evidence="21">
    <location>
        <begin position="21"/>
        <end position="140"/>
    </location>
</feature>
<keyword evidence="8" id="KW-0949">S-adenosyl-L-methionine</keyword>
<dbReference type="InterPro" id="IPR000045">
    <property type="entry name" value="Prepilin_IV_endopep_pep"/>
</dbReference>
<dbReference type="InterPro" id="IPR050882">
    <property type="entry name" value="Prepilin_peptidase/N-MTase"/>
</dbReference>
<organism evidence="22 23">
    <name type="scientific">Arsukibacterium tuosuense</name>
    <dbReference type="NCBI Taxonomy" id="1323745"/>
    <lineage>
        <taxon>Bacteria</taxon>
        <taxon>Pseudomonadati</taxon>
        <taxon>Pseudomonadota</taxon>
        <taxon>Gammaproteobacteria</taxon>
        <taxon>Chromatiales</taxon>
        <taxon>Chromatiaceae</taxon>
        <taxon>Arsukibacterium</taxon>
    </lineage>
</organism>
<protein>
    <recommendedName>
        <fullName evidence="16 18">Prepilin leader peptidase/N-methyltransferase</fullName>
        <ecNumber evidence="18">2.1.1.-</ecNumber>
        <ecNumber evidence="15 18">3.4.23.43</ecNumber>
    </recommendedName>
</protein>
<sequence>MADFASYLGQHNWLFITLVALLSLLIGSFLNVLVYRLPKMMEREWQQEYQAYFQADAAVSAKASAANTNTTNTPERFNLAVPRSRCPQCNTPIAARDNIPVISWLLLKGRCRHCKAPISSRYPAVEALTAVMSALVAWQYGFGTLALVLIFVTWGLIALSFIDIDTMLLPDSLTLPLLWLALVFSLTDSALVNPSEAIIGAAAGYLSLWLVYWGFKLLTGKEGMGYGDFKLLAIFGALLGWQQLPLIILLSSVVGAVIGASMLAIQGRDKATPIPFGPYIAAAGFIALLWGEQLTNAYLSYLG</sequence>
<evidence type="ECO:0000256" key="13">
    <source>
        <dbReference type="ARBA" id="ARBA00023268"/>
    </source>
</evidence>
<keyword evidence="6 18" id="KW-0645">Protease</keyword>
<evidence type="ECO:0000256" key="15">
    <source>
        <dbReference type="ARBA" id="ARBA00067082"/>
    </source>
</evidence>
<evidence type="ECO:0000313" key="23">
    <source>
        <dbReference type="Proteomes" id="UP000219353"/>
    </source>
</evidence>
<dbReference type="OrthoDB" id="9789291at2"/>
<proteinExistence type="inferred from homology"/>
<feature type="transmembrane region" description="Helical" evidence="19">
    <location>
        <begin position="272"/>
        <end position="291"/>
    </location>
</feature>
<dbReference type="PRINTS" id="PR00864">
    <property type="entry name" value="PREPILNPTASE"/>
</dbReference>
<feature type="transmembrane region" description="Helical" evidence="19">
    <location>
        <begin position="146"/>
        <end position="164"/>
    </location>
</feature>
<dbReference type="GO" id="GO:0032259">
    <property type="term" value="P:methylation"/>
    <property type="evidence" value="ECO:0007669"/>
    <property type="project" value="UniProtKB-KW"/>
</dbReference>
<evidence type="ECO:0000256" key="19">
    <source>
        <dbReference type="SAM" id="Phobius"/>
    </source>
</evidence>
<accession>A0A285JJT1</accession>
<comment type="function">
    <text evidence="18">Plays an essential role in type IV pili and type II pseudopili formation by proteolytically removing the leader sequence from substrate proteins and subsequently monomethylating the alpha-amino group of the newly exposed N-terminal phenylalanine.</text>
</comment>
<evidence type="ECO:0000256" key="17">
    <source>
        <dbReference type="RuleBase" id="RU003793"/>
    </source>
</evidence>
<keyword evidence="9 18" id="KW-0812">Transmembrane</keyword>
<feature type="transmembrane region" description="Helical" evidence="19">
    <location>
        <begin position="173"/>
        <end position="191"/>
    </location>
</feature>
<dbReference type="EC" id="2.1.1.-" evidence="18"/>
<evidence type="ECO:0000256" key="14">
    <source>
        <dbReference type="ARBA" id="ARBA00050401"/>
    </source>
</evidence>
<evidence type="ECO:0000256" key="10">
    <source>
        <dbReference type="ARBA" id="ARBA00022801"/>
    </source>
</evidence>
<evidence type="ECO:0000256" key="5">
    <source>
        <dbReference type="ARBA" id="ARBA00022603"/>
    </source>
</evidence>
<feature type="transmembrane region" description="Helical" evidence="19">
    <location>
        <begin position="247"/>
        <end position="265"/>
    </location>
</feature>
<evidence type="ECO:0000256" key="18">
    <source>
        <dbReference type="RuleBase" id="RU003794"/>
    </source>
</evidence>
<reference evidence="23" key="1">
    <citation type="submission" date="2017-09" db="EMBL/GenBank/DDBJ databases">
        <authorList>
            <person name="Varghese N."/>
            <person name="Submissions S."/>
        </authorList>
    </citation>
    <scope>NUCLEOTIDE SEQUENCE [LARGE SCALE GENOMIC DNA]</scope>
    <source>
        <strain evidence="23">CGMCC 1.12461</strain>
    </source>
</reference>
<evidence type="ECO:0000259" key="20">
    <source>
        <dbReference type="Pfam" id="PF01478"/>
    </source>
</evidence>
<evidence type="ECO:0000256" key="4">
    <source>
        <dbReference type="ARBA" id="ARBA00022519"/>
    </source>
</evidence>
<dbReference type="Pfam" id="PF06750">
    <property type="entry name" value="A24_N_bact"/>
    <property type="match status" value="1"/>
</dbReference>
<keyword evidence="10 18" id="KW-0378">Hydrolase</keyword>
<dbReference type="Proteomes" id="UP000219353">
    <property type="component" value="Unassembled WGS sequence"/>
</dbReference>
<comment type="catalytic activity">
    <reaction evidence="14 18">
        <text>Typically cleaves a -Gly-|-Phe- bond to release an N-terminal, basic peptide of 5-8 residues from type IV prepilin, and then N-methylates the new N-terminal amino group, the methyl donor being S-adenosyl-L-methionine.</text>
        <dbReference type="EC" id="3.4.23.43"/>
    </reaction>
</comment>
<feature type="transmembrane region" description="Helical" evidence="19">
    <location>
        <begin position="197"/>
        <end position="215"/>
    </location>
</feature>
<dbReference type="GO" id="GO:0008168">
    <property type="term" value="F:methyltransferase activity"/>
    <property type="evidence" value="ECO:0007669"/>
    <property type="project" value="UniProtKB-KW"/>
</dbReference>
<dbReference type="EC" id="3.4.23.43" evidence="15 18"/>
<comment type="similarity">
    <text evidence="2 17">Belongs to the peptidase A24 family.</text>
</comment>
<keyword evidence="4" id="KW-0997">Cell inner membrane</keyword>
<dbReference type="InterPro" id="IPR014032">
    <property type="entry name" value="Peptidase_A24A_bac"/>
</dbReference>
<feature type="domain" description="Prepilin type IV endopeptidase peptidase" evidence="20">
    <location>
        <begin position="150"/>
        <end position="259"/>
    </location>
</feature>
<evidence type="ECO:0000256" key="9">
    <source>
        <dbReference type="ARBA" id="ARBA00022692"/>
    </source>
</evidence>
<keyword evidence="13 18" id="KW-0511">Multifunctional enzyme</keyword>
<evidence type="ECO:0000256" key="2">
    <source>
        <dbReference type="ARBA" id="ARBA00005801"/>
    </source>
</evidence>
<dbReference type="InterPro" id="IPR010627">
    <property type="entry name" value="Prepilin_pept_A24_N"/>
</dbReference>
<evidence type="ECO:0000256" key="12">
    <source>
        <dbReference type="ARBA" id="ARBA00023136"/>
    </source>
</evidence>
<dbReference type="EMBL" id="OBEB01000011">
    <property type="protein sequence ID" value="SNY60600.1"/>
    <property type="molecule type" value="Genomic_DNA"/>
</dbReference>
<dbReference type="PANTHER" id="PTHR30487:SF0">
    <property type="entry name" value="PREPILIN LEADER PEPTIDASE_N-METHYLTRANSFERASE-RELATED"/>
    <property type="match status" value="1"/>
</dbReference>
<dbReference type="GO" id="GO:0005886">
    <property type="term" value="C:plasma membrane"/>
    <property type="evidence" value="ECO:0007669"/>
    <property type="project" value="UniProtKB-SubCell"/>
</dbReference>